<organism evidence="1 2">
    <name type="scientific">[Mycobacterium] crassicus</name>
    <dbReference type="NCBI Taxonomy" id="2872309"/>
    <lineage>
        <taxon>Bacteria</taxon>
        <taxon>Bacillati</taxon>
        <taxon>Actinomycetota</taxon>
        <taxon>Actinomycetes</taxon>
        <taxon>Mycobacteriales</taxon>
        <taxon>Mycobacteriaceae</taxon>
        <taxon>Mycolicibacter</taxon>
    </lineage>
</organism>
<sequence length="53" mass="5739">MAADSDILGFISQCAICPQSALTRTPHPPGDRFICPRCREVVGPDIVAQQVTR</sequence>
<reference evidence="1 2" key="1">
    <citation type="submission" date="2023-12" db="EMBL/GenBank/DDBJ databases">
        <title>Description of new species of Mycobacterium terrae complex isolated from sewage at the Sao Paulo Zoological Park Foundation in Brazil.</title>
        <authorList>
            <person name="Romagnoli C.L."/>
            <person name="Conceicao E.C."/>
            <person name="Machado E."/>
            <person name="Barreto L.B.P.F."/>
            <person name="Sharma A."/>
            <person name="Silva N.M."/>
            <person name="Marques L.E."/>
            <person name="Juliana M.A."/>
            <person name="Lourenco M.C.S."/>
            <person name="Digiampietri L.A."/>
            <person name="Suffys P.N."/>
            <person name="Viana-Niero C."/>
        </authorList>
    </citation>
    <scope>NUCLEOTIDE SEQUENCE [LARGE SCALE GENOMIC DNA]</scope>
    <source>
        <strain evidence="1 2">MYC098</strain>
    </source>
</reference>
<comment type="caution">
    <text evidence="1">The sequence shown here is derived from an EMBL/GenBank/DDBJ whole genome shotgun (WGS) entry which is preliminary data.</text>
</comment>
<accession>A0ABU5XJL5</accession>
<evidence type="ECO:0000313" key="1">
    <source>
        <dbReference type="EMBL" id="MEB3021281.1"/>
    </source>
</evidence>
<dbReference type="EMBL" id="JAYJJR010000005">
    <property type="protein sequence ID" value="MEB3021281.1"/>
    <property type="molecule type" value="Genomic_DNA"/>
</dbReference>
<keyword evidence="2" id="KW-1185">Reference proteome</keyword>
<dbReference type="RefSeq" id="WP_225406335.1">
    <property type="nucleotide sequence ID" value="NZ_JAYJJR010000005.1"/>
</dbReference>
<protein>
    <submittedName>
        <fullName evidence="1">Uncharacterized protein</fullName>
    </submittedName>
</protein>
<dbReference type="Proteomes" id="UP001299596">
    <property type="component" value="Unassembled WGS sequence"/>
</dbReference>
<name>A0ABU5XJL5_9MYCO</name>
<gene>
    <name evidence="1" type="ORF">K6T79_09505</name>
</gene>
<proteinExistence type="predicted"/>
<evidence type="ECO:0000313" key="2">
    <source>
        <dbReference type="Proteomes" id="UP001299596"/>
    </source>
</evidence>